<name>A0A2T9ZBI9_9FUNG</name>
<protein>
    <submittedName>
        <fullName evidence="2">Uncharacterized protein</fullName>
    </submittedName>
</protein>
<evidence type="ECO:0000313" key="3">
    <source>
        <dbReference type="Proteomes" id="UP000245609"/>
    </source>
</evidence>
<feature type="region of interest" description="Disordered" evidence="1">
    <location>
        <begin position="320"/>
        <end position="341"/>
    </location>
</feature>
<keyword evidence="3" id="KW-1185">Reference proteome</keyword>
<comment type="caution">
    <text evidence="2">The sequence shown here is derived from an EMBL/GenBank/DDBJ whole genome shotgun (WGS) entry which is preliminary data.</text>
</comment>
<evidence type="ECO:0000313" key="2">
    <source>
        <dbReference type="EMBL" id="PVV01944.1"/>
    </source>
</evidence>
<dbReference type="EMBL" id="MBFS01000691">
    <property type="protein sequence ID" value="PVV01944.1"/>
    <property type="molecule type" value="Genomic_DNA"/>
</dbReference>
<organism evidence="2 3">
    <name type="scientific">Smittium megazygosporum</name>
    <dbReference type="NCBI Taxonomy" id="133381"/>
    <lineage>
        <taxon>Eukaryota</taxon>
        <taxon>Fungi</taxon>
        <taxon>Fungi incertae sedis</taxon>
        <taxon>Zoopagomycota</taxon>
        <taxon>Kickxellomycotina</taxon>
        <taxon>Harpellomycetes</taxon>
        <taxon>Harpellales</taxon>
        <taxon>Legeriomycetaceae</taxon>
        <taxon>Smittium</taxon>
    </lineage>
</organism>
<dbReference type="Proteomes" id="UP000245609">
    <property type="component" value="Unassembled WGS sequence"/>
</dbReference>
<dbReference type="AlphaFoldDB" id="A0A2T9ZBI9"/>
<sequence length="375" mass="43495">MFDDDFRFKYRTGDFMYSSAFEDKFQNDQFSEFVSTFPKCQLCSFEHHSTSSCGFPSMKFKSIFETDDSFFSSSRKPHIKHNYADSAHSHCHTVVEHNTPCCHSHSHCHYCDYKSKNKSENIQVEIDISEKTKKKESKSSSKVNKVIVETDVESDFEEDIDVSIDISEKCSKTTKETTETGSYKLSLHPNHVNQQPRVTGKCKVCRYFCFGACLIPFNPNARFKSTNFRLYPDYDFFPDNHQAPKDTAFFPKTEVDINRKWIRVKVKNYNRSYLEFMVDIFGDVSVISVKESDGKVGDHVQKEKKPKVLSVLKRKSNKDKVNTLPIPDQTPKPETIGGNYKRSFVTPRSEYDLNRAFAELTVEHDFVLTIPKHRN</sequence>
<proteinExistence type="predicted"/>
<dbReference type="OrthoDB" id="5599887at2759"/>
<reference evidence="2 3" key="1">
    <citation type="journal article" date="2018" name="MBio">
        <title>Comparative Genomics Reveals the Core Gene Toolbox for the Fungus-Insect Symbiosis.</title>
        <authorList>
            <person name="Wang Y."/>
            <person name="Stata M."/>
            <person name="Wang W."/>
            <person name="Stajich J.E."/>
            <person name="White M.M."/>
            <person name="Moncalvo J.M."/>
        </authorList>
    </citation>
    <scope>NUCLEOTIDE SEQUENCE [LARGE SCALE GENOMIC DNA]</scope>
    <source>
        <strain evidence="2 3">SC-DP-2</strain>
    </source>
</reference>
<evidence type="ECO:0000256" key="1">
    <source>
        <dbReference type="SAM" id="MobiDB-lite"/>
    </source>
</evidence>
<accession>A0A2T9ZBI9</accession>
<gene>
    <name evidence="2" type="ORF">BB560_003619</name>
</gene>